<evidence type="ECO:0000256" key="10">
    <source>
        <dbReference type="ARBA" id="ARBA00047785"/>
    </source>
</evidence>
<keyword evidence="5 12" id="KW-0012">Acyltransferase</keyword>
<feature type="region of interest" description="Disordered" evidence="11">
    <location>
        <begin position="1"/>
        <end position="27"/>
    </location>
</feature>
<evidence type="ECO:0000256" key="8">
    <source>
        <dbReference type="ARBA" id="ARBA00039866"/>
    </source>
</evidence>
<evidence type="ECO:0000256" key="4">
    <source>
        <dbReference type="ARBA" id="ARBA00023098"/>
    </source>
</evidence>
<evidence type="ECO:0000313" key="13">
    <source>
        <dbReference type="Proteomes" id="UP000672097"/>
    </source>
</evidence>
<comment type="similarity">
    <text evidence="6">Belongs to the acetyltransferase family. OlsB subfamily.</text>
</comment>
<dbReference type="SUPFAM" id="SSF55729">
    <property type="entry name" value="Acyl-CoA N-acyltransferases (Nat)"/>
    <property type="match status" value="1"/>
</dbReference>
<dbReference type="Pfam" id="PF13444">
    <property type="entry name" value="Acetyltransf_5"/>
    <property type="match status" value="1"/>
</dbReference>
<protein>
    <recommendedName>
        <fullName evidence="8">L-ornithine N(alpha)-acyltransferase</fullName>
        <ecNumber evidence="7">2.3.2.30</ecNumber>
    </recommendedName>
</protein>
<evidence type="ECO:0000256" key="2">
    <source>
        <dbReference type="ARBA" id="ARBA00022516"/>
    </source>
</evidence>
<keyword evidence="2" id="KW-0444">Lipid biosynthesis</keyword>
<comment type="function">
    <text evidence="9">Catalyzes the first step in the biosynthesis of ornithine lipids, which are phosphorus-free membrane lipids. Catalyzes the 3-hydroxyacyl-acyl carrier protein-dependent acylation of ornithine to form lyso-ornithine lipid (LOL).</text>
</comment>
<accession>A0ABS5DVF9</accession>
<comment type="caution">
    <text evidence="12">The sequence shown here is derived from an EMBL/GenBank/DDBJ whole genome shotgun (WGS) entry which is preliminary data.</text>
</comment>
<dbReference type="Gene3D" id="3.40.630.30">
    <property type="match status" value="1"/>
</dbReference>
<reference evidence="12 13" key="1">
    <citation type="submission" date="2021-04" db="EMBL/GenBank/DDBJ databases">
        <title>The genome sequence of type strain Ideonella paludis KCTC 32238.</title>
        <authorList>
            <person name="Liu Y."/>
        </authorList>
    </citation>
    <scope>NUCLEOTIDE SEQUENCE [LARGE SCALE GENOMIC DNA]</scope>
    <source>
        <strain evidence="12 13">KCTC 32238</strain>
    </source>
</reference>
<keyword evidence="3 12" id="KW-0808">Transferase</keyword>
<evidence type="ECO:0000256" key="11">
    <source>
        <dbReference type="SAM" id="MobiDB-lite"/>
    </source>
</evidence>
<dbReference type="EMBL" id="JAGQDG010000002">
    <property type="protein sequence ID" value="MBQ0935139.1"/>
    <property type="molecule type" value="Genomic_DNA"/>
</dbReference>
<evidence type="ECO:0000256" key="5">
    <source>
        <dbReference type="ARBA" id="ARBA00023315"/>
    </source>
</evidence>
<evidence type="ECO:0000256" key="7">
    <source>
        <dbReference type="ARBA" id="ARBA00039058"/>
    </source>
</evidence>
<comment type="pathway">
    <text evidence="1">Lipid metabolism.</text>
</comment>
<name>A0ABS5DVF9_9BURK</name>
<dbReference type="RefSeq" id="WP_210807739.1">
    <property type="nucleotide sequence ID" value="NZ_JAGQDG010000002.1"/>
</dbReference>
<dbReference type="Proteomes" id="UP000672097">
    <property type="component" value="Unassembled WGS sequence"/>
</dbReference>
<evidence type="ECO:0000256" key="6">
    <source>
        <dbReference type="ARBA" id="ARBA00038095"/>
    </source>
</evidence>
<keyword evidence="13" id="KW-1185">Reference proteome</keyword>
<dbReference type="InterPro" id="IPR052351">
    <property type="entry name" value="Ornithine_N-alpha-AT"/>
</dbReference>
<feature type="compositionally biased region" description="Low complexity" evidence="11">
    <location>
        <begin position="11"/>
        <end position="27"/>
    </location>
</feature>
<gene>
    <name evidence="12" type="ORF">KAK11_07365</name>
</gene>
<evidence type="ECO:0000256" key="1">
    <source>
        <dbReference type="ARBA" id="ARBA00005189"/>
    </source>
</evidence>
<dbReference type="PANTHER" id="PTHR37323:SF1">
    <property type="entry name" value="L-ORNITHINE N(ALPHA)-ACYLTRANSFERASE"/>
    <property type="match status" value="1"/>
</dbReference>
<evidence type="ECO:0000313" key="12">
    <source>
        <dbReference type="EMBL" id="MBQ0935139.1"/>
    </source>
</evidence>
<dbReference type="GO" id="GO:0016746">
    <property type="term" value="F:acyltransferase activity"/>
    <property type="evidence" value="ECO:0007669"/>
    <property type="project" value="UniProtKB-KW"/>
</dbReference>
<dbReference type="InterPro" id="IPR016181">
    <property type="entry name" value="Acyl_CoA_acyltransferase"/>
</dbReference>
<sequence>MNTLHFAAPSPNAALQPGQAPQPSAAPLTEAPALEVCWARHEDEVRQAQRLRFRVFAEEMGAKLSCPPGTPDGLDVDAFDAHCEHLLVRTRETAQAPAEVVGTYRVLTPAAARRAGGLYSDQEFDLSRLDALRPHVVELGRSCTAPAWRSGGVILMLWGALADFMLRNGLQATLGCASVPMQDGGHSAASLWQQLSQSHLHPEGVVATPRLALPLEHLRSDLTVTAPPLIKGYLKCGGKVLGPPAWDPDFGMADLPIMLTLADLPEAYRRRFSRAA</sequence>
<comment type="catalytic activity">
    <reaction evidence="10">
        <text>a (3R)-hydroxyacyl-[ACP] + L-ornithine = a lyso-ornithine lipid + holo-[ACP] + H(+)</text>
        <dbReference type="Rhea" id="RHEA:20633"/>
        <dbReference type="Rhea" id="RHEA-COMP:9685"/>
        <dbReference type="Rhea" id="RHEA-COMP:9945"/>
        <dbReference type="ChEBI" id="CHEBI:15378"/>
        <dbReference type="ChEBI" id="CHEBI:46911"/>
        <dbReference type="ChEBI" id="CHEBI:64479"/>
        <dbReference type="ChEBI" id="CHEBI:78827"/>
        <dbReference type="ChEBI" id="CHEBI:138482"/>
        <dbReference type="EC" id="2.3.2.30"/>
    </reaction>
    <physiologicalReaction direction="left-to-right" evidence="10">
        <dbReference type="Rhea" id="RHEA:20634"/>
    </physiologicalReaction>
</comment>
<evidence type="ECO:0000256" key="9">
    <source>
        <dbReference type="ARBA" id="ARBA00045724"/>
    </source>
</evidence>
<organism evidence="12 13">
    <name type="scientific">Ideonella paludis</name>
    <dbReference type="NCBI Taxonomy" id="1233411"/>
    <lineage>
        <taxon>Bacteria</taxon>
        <taxon>Pseudomonadati</taxon>
        <taxon>Pseudomonadota</taxon>
        <taxon>Betaproteobacteria</taxon>
        <taxon>Burkholderiales</taxon>
        <taxon>Sphaerotilaceae</taxon>
        <taxon>Ideonella</taxon>
    </lineage>
</organism>
<proteinExistence type="inferred from homology"/>
<dbReference type="EC" id="2.3.2.30" evidence="7"/>
<dbReference type="PANTHER" id="PTHR37323">
    <property type="entry name" value="GCN5-RELATED N-ACETYLTRANSFERASE"/>
    <property type="match status" value="1"/>
</dbReference>
<keyword evidence="4" id="KW-0443">Lipid metabolism</keyword>
<evidence type="ECO:0000256" key="3">
    <source>
        <dbReference type="ARBA" id="ARBA00022679"/>
    </source>
</evidence>